<dbReference type="InterPro" id="IPR045474">
    <property type="entry name" value="GEVED"/>
</dbReference>
<dbReference type="EMBL" id="QNVT01000002">
    <property type="protein sequence ID" value="REC63806.1"/>
    <property type="molecule type" value="Genomic_DNA"/>
</dbReference>
<keyword evidence="5" id="KW-1185">Reference proteome</keyword>
<gene>
    <name evidence="4" type="ORF">DRF65_03620</name>
</gene>
<dbReference type="RefSeq" id="WP_115968884.1">
    <property type="nucleotide sequence ID" value="NZ_QNVT01000002.1"/>
</dbReference>
<name>A0A3D9CDW4_9FLAO</name>
<keyword evidence="1" id="KW-0732">Signal</keyword>
<dbReference type="InterPro" id="IPR026444">
    <property type="entry name" value="Secre_tail"/>
</dbReference>
<feature type="domain" description="GEVED" evidence="3">
    <location>
        <begin position="258"/>
        <end position="346"/>
    </location>
</feature>
<evidence type="ECO:0000259" key="2">
    <source>
        <dbReference type="Pfam" id="PF18962"/>
    </source>
</evidence>
<protein>
    <submittedName>
        <fullName evidence="4">Uncharacterized protein</fullName>
    </submittedName>
</protein>
<dbReference type="Pfam" id="PF20009">
    <property type="entry name" value="GEVED"/>
    <property type="match status" value="2"/>
</dbReference>
<comment type="caution">
    <text evidence="4">The sequence shown here is derived from an EMBL/GenBank/DDBJ whole genome shotgun (WGS) entry which is preliminary data.</text>
</comment>
<accession>A0A3D9CDW4</accession>
<evidence type="ECO:0000313" key="4">
    <source>
        <dbReference type="EMBL" id="REC63806.1"/>
    </source>
</evidence>
<dbReference type="AlphaFoldDB" id="A0A3D9CDW4"/>
<sequence length="434" mass="46908">MKKITTLSAVILCGLMDAQYCTPTFQYDAGSNMISNVTFGNINNNSTTNSSTVQEYEDFTSLATDLVAGNTYPISVKGPSSTFPSDVMVYIDFNGNGNFDDAGEGFYIGRLEAANPANAFTVDNTITVPANASGGSKRMRVLKNTNVLAYSDPNAENSIHSACDSGLRAGQTEDYTVNISGNNTSFPFPYCGAEGITSLTVSEISKVEFAGITNESQIDGNSSVIEDFTGTIFNASRGNAYPITVTGGTHGQTTVSAYAYIDFNHNNQFDADEKFNLGYLDASNPVSGHESGITSETITIPANALLGNTRFRLVKAYESNSWMGTLENLPCPSGWVIGQVEDYTINIQPEILSTAEVAKDKSIEIKIYPNPTHENITIRVKEGLEKYEIYTVAGQKISEGNSDTVNMNGFIPGTYLIKIQTKNKKIITEKVIKK</sequence>
<dbReference type="NCBIfam" id="TIGR04183">
    <property type="entry name" value="Por_Secre_tail"/>
    <property type="match status" value="1"/>
</dbReference>
<reference evidence="5" key="1">
    <citation type="submission" date="2018-06" db="EMBL/GenBank/DDBJ databases">
        <authorList>
            <person name="Lum Nde A."/>
            <person name="Hugo C."/>
        </authorList>
    </citation>
    <scope>NUCLEOTIDE SEQUENCE [LARGE SCALE GENOMIC DNA]</scope>
    <source>
        <strain evidence="5">1_F178</strain>
    </source>
</reference>
<organism evidence="4 5">
    <name type="scientific">Chryseobacterium pennae</name>
    <dbReference type="NCBI Taxonomy" id="2258962"/>
    <lineage>
        <taxon>Bacteria</taxon>
        <taxon>Pseudomonadati</taxon>
        <taxon>Bacteroidota</taxon>
        <taxon>Flavobacteriia</taxon>
        <taxon>Flavobacteriales</taxon>
        <taxon>Weeksellaceae</taxon>
        <taxon>Chryseobacterium group</taxon>
        <taxon>Chryseobacterium</taxon>
    </lineage>
</organism>
<feature type="domain" description="Secretion system C-terminal sorting" evidence="2">
    <location>
        <begin position="367"/>
        <end position="432"/>
    </location>
</feature>
<dbReference type="Pfam" id="PF18962">
    <property type="entry name" value="Por_Secre_tail"/>
    <property type="match status" value="1"/>
</dbReference>
<evidence type="ECO:0000256" key="1">
    <source>
        <dbReference type="ARBA" id="ARBA00022729"/>
    </source>
</evidence>
<evidence type="ECO:0000259" key="3">
    <source>
        <dbReference type="Pfam" id="PF20009"/>
    </source>
</evidence>
<proteinExistence type="predicted"/>
<feature type="domain" description="GEVED" evidence="3">
    <location>
        <begin position="87"/>
        <end position="178"/>
    </location>
</feature>
<evidence type="ECO:0000313" key="5">
    <source>
        <dbReference type="Proteomes" id="UP000256686"/>
    </source>
</evidence>
<dbReference type="Proteomes" id="UP000256686">
    <property type="component" value="Unassembled WGS sequence"/>
</dbReference>